<dbReference type="GeneID" id="20243843"/>
<dbReference type="EMBL" id="KB201396">
    <property type="protein sequence ID" value="ESO96708.1"/>
    <property type="molecule type" value="Genomic_DNA"/>
</dbReference>
<dbReference type="AlphaFoldDB" id="V3ZYU1"/>
<evidence type="ECO:0000313" key="3">
    <source>
        <dbReference type="Proteomes" id="UP000030746"/>
    </source>
</evidence>
<dbReference type="PANTHER" id="PTHR34239">
    <property type="entry name" value="APPLE DOMAIN-CONTAINING PROTEIN"/>
    <property type="match status" value="1"/>
</dbReference>
<organism evidence="2 3">
    <name type="scientific">Lottia gigantea</name>
    <name type="common">Giant owl limpet</name>
    <dbReference type="NCBI Taxonomy" id="225164"/>
    <lineage>
        <taxon>Eukaryota</taxon>
        <taxon>Metazoa</taxon>
        <taxon>Spiralia</taxon>
        <taxon>Lophotrochozoa</taxon>
        <taxon>Mollusca</taxon>
        <taxon>Gastropoda</taxon>
        <taxon>Patellogastropoda</taxon>
        <taxon>Lottioidea</taxon>
        <taxon>Lottiidae</taxon>
        <taxon>Lottia</taxon>
    </lineage>
</organism>
<dbReference type="Proteomes" id="UP000030746">
    <property type="component" value="Unassembled WGS sequence"/>
</dbReference>
<protein>
    <submittedName>
        <fullName evidence="2">Uncharacterized protein</fullName>
    </submittedName>
</protein>
<evidence type="ECO:0000256" key="1">
    <source>
        <dbReference type="SAM" id="MobiDB-lite"/>
    </source>
</evidence>
<reference evidence="2 3" key="1">
    <citation type="journal article" date="2013" name="Nature">
        <title>Insights into bilaterian evolution from three spiralian genomes.</title>
        <authorList>
            <person name="Simakov O."/>
            <person name="Marletaz F."/>
            <person name="Cho S.J."/>
            <person name="Edsinger-Gonzales E."/>
            <person name="Havlak P."/>
            <person name="Hellsten U."/>
            <person name="Kuo D.H."/>
            <person name="Larsson T."/>
            <person name="Lv J."/>
            <person name="Arendt D."/>
            <person name="Savage R."/>
            <person name="Osoegawa K."/>
            <person name="de Jong P."/>
            <person name="Grimwood J."/>
            <person name="Chapman J.A."/>
            <person name="Shapiro H."/>
            <person name="Aerts A."/>
            <person name="Otillar R.P."/>
            <person name="Terry A.Y."/>
            <person name="Boore J.L."/>
            <person name="Grigoriev I.V."/>
            <person name="Lindberg D.R."/>
            <person name="Seaver E.C."/>
            <person name="Weisblat D.A."/>
            <person name="Putnam N.H."/>
            <person name="Rokhsar D.S."/>
        </authorList>
    </citation>
    <scope>NUCLEOTIDE SEQUENCE [LARGE SCALE GENOMIC DNA]</scope>
</reference>
<sequence length="373" mass="42957">MLKIRTELKDIIIDSIHDSRKVERTRPREVNIDEYYASTSADQHTHGHGVKRKHITDPVNSVIHDLSSSDDDIQFTQNRYKIPKLSHLYKEDGSVNSDNVICQIDELLQDKQTSDKDSDFEESLEQEYNLKEKVGTEINPKVASIVTNLFINNKSKENITDIFDKYLRPGNLDIQLPDVNGEIWAFMKSGTCTKDVKFQKLGNKIVKCTYAVTNLTDQLIQIKKKFPDVNKEMTETVKKAMDSLTLLGSVFKDINQKRRDTIKIDLNQRMKPLAYPSNNVNNGTSKNLFGDDLGRKLRDLKDTNQALSAPSYSTTANSFGYNKPNQSRYGNNNYHNRSNYNDNRSQKSFLDYRRRPQNQRGKGKFTQTSQKKK</sequence>
<dbReference type="KEGG" id="lgi:LOTGIDRAFT_176560"/>
<evidence type="ECO:0000313" key="2">
    <source>
        <dbReference type="EMBL" id="ESO96708.1"/>
    </source>
</evidence>
<feature type="region of interest" description="Disordered" evidence="1">
    <location>
        <begin position="305"/>
        <end position="373"/>
    </location>
</feature>
<dbReference type="PANTHER" id="PTHR34239:SF2">
    <property type="entry name" value="TRANSPOSABLE ELEMENT P TRANSPOSASE_THAP9 CONSERVED DOMAIN-CONTAINING PROTEIN"/>
    <property type="match status" value="1"/>
</dbReference>
<dbReference type="OMA" id="TELFWDE"/>
<dbReference type="CTD" id="20243843"/>
<proteinExistence type="predicted"/>
<dbReference type="HOGENOM" id="CLU_063129_0_0_1"/>
<feature type="compositionally biased region" description="Polar residues" evidence="1">
    <location>
        <begin position="305"/>
        <end position="326"/>
    </location>
</feature>
<gene>
    <name evidence="2" type="ORF">LOTGIDRAFT_176560</name>
</gene>
<dbReference type="RefSeq" id="XP_009052604.1">
    <property type="nucleotide sequence ID" value="XM_009054356.1"/>
</dbReference>
<feature type="compositionally biased region" description="Low complexity" evidence="1">
    <location>
        <begin position="327"/>
        <end position="343"/>
    </location>
</feature>
<keyword evidence="3" id="KW-1185">Reference proteome</keyword>
<dbReference type="OrthoDB" id="5988333at2759"/>
<accession>V3ZYU1</accession>
<name>V3ZYU1_LOTGI</name>